<keyword evidence="4" id="KW-1185">Reference proteome</keyword>
<feature type="chain" id="PRO_5019553575" evidence="2">
    <location>
        <begin position="30"/>
        <end position="278"/>
    </location>
</feature>
<dbReference type="EMBL" id="CAACVS010000212">
    <property type="protein sequence ID" value="VEU39238.1"/>
    <property type="molecule type" value="Genomic_DNA"/>
</dbReference>
<reference evidence="3 4" key="1">
    <citation type="submission" date="2019-01" db="EMBL/GenBank/DDBJ databases">
        <authorList>
            <person name="Ferrante I. M."/>
        </authorList>
    </citation>
    <scope>NUCLEOTIDE SEQUENCE [LARGE SCALE GENOMIC DNA]</scope>
    <source>
        <strain evidence="3 4">B856</strain>
    </source>
</reference>
<keyword evidence="1" id="KW-0472">Membrane</keyword>
<feature type="signal peptide" evidence="2">
    <location>
        <begin position="1"/>
        <end position="29"/>
    </location>
</feature>
<dbReference type="OrthoDB" id="41807at2759"/>
<dbReference type="Proteomes" id="UP000291116">
    <property type="component" value="Unassembled WGS sequence"/>
</dbReference>
<evidence type="ECO:0000313" key="4">
    <source>
        <dbReference type="Proteomes" id="UP000291116"/>
    </source>
</evidence>
<dbReference type="AlphaFoldDB" id="A0A448ZB65"/>
<protein>
    <submittedName>
        <fullName evidence="3">Uncharacterized protein</fullName>
    </submittedName>
</protein>
<evidence type="ECO:0000256" key="1">
    <source>
        <dbReference type="SAM" id="Phobius"/>
    </source>
</evidence>
<sequence length="278" mass="29023">MAAGGSFFFRGAVLLAAGVALMASGGSDSLRAAAFSAPSPARTGRIDNPLSALEPKTEATACGQETTTTTTAAANKAPAAAVSLGLALAVGASALAGEPANAYIPSDYASETVQTSIQDLKKASGNVDETFKVYESIAGIITEGKGVGGQINYKGIQLERGYVADEDTTIYNPGLSLLTESEKERLVEAVIDARKAGLEGNQWSENNEYAFEFLRQKLDPFHITELRGFLGIVPFYGAAIYLAVLAVQQLFRDGFQIAYLVGVAAFFLPIVGLVLAGP</sequence>
<keyword evidence="1" id="KW-0812">Transmembrane</keyword>
<keyword evidence="1" id="KW-1133">Transmembrane helix</keyword>
<evidence type="ECO:0000256" key="2">
    <source>
        <dbReference type="SAM" id="SignalP"/>
    </source>
</evidence>
<name>A0A448ZB65_9STRA</name>
<keyword evidence="2" id="KW-0732">Signal</keyword>
<accession>A0A448ZB65</accession>
<feature type="transmembrane region" description="Helical" evidence="1">
    <location>
        <begin position="226"/>
        <end position="245"/>
    </location>
</feature>
<proteinExistence type="predicted"/>
<feature type="transmembrane region" description="Helical" evidence="1">
    <location>
        <begin position="257"/>
        <end position="276"/>
    </location>
</feature>
<gene>
    <name evidence="3" type="ORF">PSNMU_V1.4_AUG-EV-PASAV3_0060820</name>
</gene>
<evidence type="ECO:0000313" key="3">
    <source>
        <dbReference type="EMBL" id="VEU39238.1"/>
    </source>
</evidence>
<organism evidence="3 4">
    <name type="scientific">Pseudo-nitzschia multistriata</name>
    <dbReference type="NCBI Taxonomy" id="183589"/>
    <lineage>
        <taxon>Eukaryota</taxon>
        <taxon>Sar</taxon>
        <taxon>Stramenopiles</taxon>
        <taxon>Ochrophyta</taxon>
        <taxon>Bacillariophyta</taxon>
        <taxon>Bacillariophyceae</taxon>
        <taxon>Bacillariophycidae</taxon>
        <taxon>Bacillariales</taxon>
        <taxon>Bacillariaceae</taxon>
        <taxon>Pseudo-nitzschia</taxon>
    </lineage>
</organism>